<sequence length="223" mass="25589">MLQNVPFFPSMGAQAVKKYFTPKWEEFSSHRDLEDVLEASLASVIRASALQMKVLGEFRTRIQEQRRLSAAASESDKEHKQALEGLQAALDSARMAYEQLEVDLKESDSNVLNLTKLLDNANAAQKVASEALEAANIEKRCLLDEVQCLRGNLDSSENSNKEAESNVARLLREKGRRRRWRKDWGTRRPSWRMQRQSLWRISTIPRPTPIFQITLTGLDSRRF</sequence>
<evidence type="ECO:0000313" key="3">
    <source>
        <dbReference type="Proteomes" id="UP001604336"/>
    </source>
</evidence>
<evidence type="ECO:0000256" key="1">
    <source>
        <dbReference type="SAM" id="Coils"/>
    </source>
</evidence>
<evidence type="ECO:0000313" key="2">
    <source>
        <dbReference type="EMBL" id="KAL2472321.1"/>
    </source>
</evidence>
<reference evidence="3" key="1">
    <citation type="submission" date="2024-07" db="EMBL/GenBank/DDBJ databases">
        <title>Two chromosome-level genome assemblies of Korean endemic species Abeliophyllum distichum and Forsythia ovata (Oleaceae).</title>
        <authorList>
            <person name="Jang H."/>
        </authorList>
    </citation>
    <scope>NUCLEOTIDE SEQUENCE [LARGE SCALE GENOMIC DNA]</scope>
</reference>
<name>A0ABD1Q842_9LAMI</name>
<organism evidence="2 3">
    <name type="scientific">Abeliophyllum distichum</name>
    <dbReference type="NCBI Taxonomy" id="126358"/>
    <lineage>
        <taxon>Eukaryota</taxon>
        <taxon>Viridiplantae</taxon>
        <taxon>Streptophyta</taxon>
        <taxon>Embryophyta</taxon>
        <taxon>Tracheophyta</taxon>
        <taxon>Spermatophyta</taxon>
        <taxon>Magnoliopsida</taxon>
        <taxon>eudicotyledons</taxon>
        <taxon>Gunneridae</taxon>
        <taxon>Pentapetalae</taxon>
        <taxon>asterids</taxon>
        <taxon>lamiids</taxon>
        <taxon>Lamiales</taxon>
        <taxon>Oleaceae</taxon>
        <taxon>Forsythieae</taxon>
        <taxon>Abeliophyllum</taxon>
    </lineage>
</organism>
<proteinExistence type="predicted"/>
<comment type="caution">
    <text evidence="2">The sequence shown here is derived from an EMBL/GenBank/DDBJ whole genome shotgun (WGS) entry which is preliminary data.</text>
</comment>
<protein>
    <submittedName>
        <fullName evidence="2">Uncharacterized protein</fullName>
    </submittedName>
</protein>
<dbReference type="EMBL" id="JBFOLK010000012">
    <property type="protein sequence ID" value="KAL2472321.1"/>
    <property type="molecule type" value="Genomic_DNA"/>
</dbReference>
<dbReference type="Proteomes" id="UP001604336">
    <property type="component" value="Unassembled WGS sequence"/>
</dbReference>
<keyword evidence="3" id="KW-1185">Reference proteome</keyword>
<dbReference type="AlphaFoldDB" id="A0ABD1Q842"/>
<keyword evidence="1" id="KW-0175">Coiled coil</keyword>
<gene>
    <name evidence="2" type="ORF">Adt_40457</name>
</gene>
<feature type="coiled-coil region" evidence="1">
    <location>
        <begin position="83"/>
        <end position="173"/>
    </location>
</feature>
<accession>A0ABD1Q842</accession>